<feature type="signal peptide" evidence="2">
    <location>
        <begin position="1"/>
        <end position="32"/>
    </location>
</feature>
<dbReference type="OrthoDB" id="10003143at2"/>
<feature type="chain" id="PRO_5001776551" description="Pentapeptide MXKDX repeat protein" evidence="2">
    <location>
        <begin position="33"/>
        <end position="123"/>
    </location>
</feature>
<organism evidence="3 4">
    <name type="scientific">Salinisphaera hydrothermalis (strain C41B8)</name>
    <dbReference type="NCBI Taxonomy" id="1304275"/>
    <lineage>
        <taxon>Bacteria</taxon>
        <taxon>Pseudomonadati</taxon>
        <taxon>Pseudomonadota</taxon>
        <taxon>Gammaproteobacteria</taxon>
        <taxon>Salinisphaerales</taxon>
        <taxon>Salinisphaeraceae</taxon>
        <taxon>Salinisphaera</taxon>
    </lineage>
</organism>
<protein>
    <recommendedName>
        <fullName evidence="5">Pentapeptide MXKDX repeat protein</fullName>
    </recommendedName>
</protein>
<dbReference type="RefSeq" id="WP_037337728.1">
    <property type="nucleotide sequence ID" value="NZ_APNK01000014.1"/>
</dbReference>
<proteinExistence type="predicted"/>
<feature type="compositionally biased region" description="Polar residues" evidence="1">
    <location>
        <begin position="36"/>
        <end position="85"/>
    </location>
</feature>
<evidence type="ECO:0000256" key="1">
    <source>
        <dbReference type="SAM" id="MobiDB-lite"/>
    </source>
</evidence>
<evidence type="ECO:0008006" key="5">
    <source>
        <dbReference type="Google" id="ProtNLM"/>
    </source>
</evidence>
<feature type="region of interest" description="Disordered" evidence="1">
    <location>
        <begin position="33"/>
        <end position="123"/>
    </location>
</feature>
<comment type="caution">
    <text evidence="3">The sequence shown here is derived from an EMBL/GenBank/DDBJ whole genome shotgun (WGS) entry which is preliminary data.</text>
</comment>
<evidence type="ECO:0000313" key="3">
    <source>
        <dbReference type="EMBL" id="KEZ77323.1"/>
    </source>
</evidence>
<dbReference type="Proteomes" id="UP000028302">
    <property type="component" value="Unassembled WGS sequence"/>
</dbReference>
<accession>A0A084IKT9</accession>
<dbReference type="EMBL" id="APNK01000014">
    <property type="protein sequence ID" value="KEZ77323.1"/>
    <property type="molecule type" value="Genomic_DNA"/>
</dbReference>
<evidence type="ECO:0000256" key="2">
    <source>
        <dbReference type="SAM" id="SignalP"/>
    </source>
</evidence>
<dbReference type="AlphaFoldDB" id="A0A084IKT9"/>
<evidence type="ECO:0000313" key="4">
    <source>
        <dbReference type="Proteomes" id="UP000028302"/>
    </source>
</evidence>
<gene>
    <name evidence="3" type="ORF">C41B8_10695</name>
</gene>
<keyword evidence="4" id="KW-1185">Reference proteome</keyword>
<feature type="compositionally biased region" description="Polar residues" evidence="1">
    <location>
        <begin position="108"/>
        <end position="123"/>
    </location>
</feature>
<reference evidence="3 4" key="1">
    <citation type="submission" date="2013-03" db="EMBL/GenBank/DDBJ databases">
        <title>Salinisphaera hydrothermalis C41B8 Genome Sequencing.</title>
        <authorList>
            <person name="Li C."/>
            <person name="Lai Q."/>
            <person name="Shao Z."/>
        </authorList>
    </citation>
    <scope>NUCLEOTIDE SEQUENCE [LARGE SCALE GENOMIC DNA]</scope>
    <source>
        <strain evidence="3 4">C41B8</strain>
    </source>
</reference>
<keyword evidence="2" id="KW-0732">Signal</keyword>
<sequence>MRFNQRSAKPAFIATGLVAAVVGLTATSMAMAASTKNETAPSKTVSTKAVNKAGTNTMSSRMAPTQNTKGTGANPEANTAPTTGSAKAMKKMPNDKMKGDSNMPRMAPTQNTKATGTNPKAND</sequence>
<name>A0A084IKT9_SALHC</name>